<dbReference type="InterPro" id="IPR010987">
    <property type="entry name" value="Glutathione-S-Trfase_C-like"/>
</dbReference>
<name>A0A2S8B8F7_9SPHN</name>
<accession>A0A2S8B8F7</accession>
<evidence type="ECO:0000256" key="1">
    <source>
        <dbReference type="SAM" id="MobiDB-lite"/>
    </source>
</evidence>
<dbReference type="PANTHER" id="PTHR44051">
    <property type="entry name" value="GLUTATHIONE S-TRANSFERASE-RELATED"/>
    <property type="match status" value="1"/>
</dbReference>
<dbReference type="SFLD" id="SFLDS00019">
    <property type="entry name" value="Glutathione_Transferase_(cytos"/>
    <property type="match status" value="1"/>
</dbReference>
<dbReference type="InterPro" id="IPR036282">
    <property type="entry name" value="Glutathione-S-Trfase_C_sf"/>
</dbReference>
<evidence type="ECO:0000313" key="5">
    <source>
        <dbReference type="Proteomes" id="UP000238954"/>
    </source>
</evidence>
<dbReference type="InterPro" id="IPR040079">
    <property type="entry name" value="Glutathione_S-Trfase"/>
</dbReference>
<organism evidence="4 5">
    <name type="scientific">Sphingopyxis lindanitolerans</name>
    <dbReference type="NCBI Taxonomy" id="2054227"/>
    <lineage>
        <taxon>Bacteria</taxon>
        <taxon>Pseudomonadati</taxon>
        <taxon>Pseudomonadota</taxon>
        <taxon>Alphaproteobacteria</taxon>
        <taxon>Sphingomonadales</taxon>
        <taxon>Sphingomonadaceae</taxon>
        <taxon>Sphingopyxis</taxon>
    </lineage>
</organism>
<sequence length="271" mass="29955">MASCTAATFSTPTAMSGGRSGWTPRSPTARRRFPKRPPDEPTREEPIMSARTETRPEITAYRSVPDFAYGRIKDIRVRWALDEIGRPYRTRLIGGIFEDKAPAYLADQPFGQVPVYKEDDLILFETGSILIHIGEADERLLPRDAKGRGRAISWMIAALNSVEPMIQTLVVLTVKGQGTDWLTGAIEAAKPFAEQRLARLSQALRDREWLEADFSIGDIVMIDVLRNADPQLLAPHPNLTAYVARGTSRPAFQSAMAAHLADCTVGEPLPA</sequence>
<feature type="region of interest" description="Disordered" evidence="1">
    <location>
        <begin position="1"/>
        <end position="52"/>
    </location>
</feature>
<dbReference type="InterPro" id="IPR004045">
    <property type="entry name" value="Glutathione_S-Trfase_N"/>
</dbReference>
<dbReference type="Gene3D" id="1.20.1050.10">
    <property type="match status" value="1"/>
</dbReference>
<feature type="compositionally biased region" description="Polar residues" evidence="1">
    <location>
        <begin position="1"/>
        <end position="14"/>
    </location>
</feature>
<keyword evidence="4" id="KW-0808">Transferase</keyword>
<dbReference type="PROSITE" id="PS50405">
    <property type="entry name" value="GST_CTER"/>
    <property type="match status" value="1"/>
</dbReference>
<evidence type="ECO:0000259" key="2">
    <source>
        <dbReference type="PROSITE" id="PS50404"/>
    </source>
</evidence>
<dbReference type="EMBL" id="PHFW01000002">
    <property type="protein sequence ID" value="PQM28620.1"/>
    <property type="molecule type" value="Genomic_DNA"/>
</dbReference>
<dbReference type="Proteomes" id="UP000238954">
    <property type="component" value="Chromosome"/>
</dbReference>
<dbReference type="CDD" id="cd03207">
    <property type="entry name" value="GST_C_8"/>
    <property type="match status" value="1"/>
</dbReference>
<dbReference type="SUPFAM" id="SSF52833">
    <property type="entry name" value="Thioredoxin-like"/>
    <property type="match status" value="1"/>
</dbReference>
<dbReference type="PANTHER" id="PTHR44051:SF8">
    <property type="entry name" value="GLUTATHIONE S-TRANSFERASE GSTA"/>
    <property type="match status" value="1"/>
</dbReference>
<comment type="caution">
    <text evidence="4">The sequence shown here is derived from an EMBL/GenBank/DDBJ whole genome shotgun (WGS) entry which is preliminary data.</text>
</comment>
<dbReference type="GO" id="GO:0016740">
    <property type="term" value="F:transferase activity"/>
    <property type="evidence" value="ECO:0007669"/>
    <property type="project" value="UniProtKB-KW"/>
</dbReference>
<dbReference type="PROSITE" id="PS50404">
    <property type="entry name" value="GST_NTER"/>
    <property type="match status" value="1"/>
</dbReference>
<evidence type="ECO:0000259" key="3">
    <source>
        <dbReference type="PROSITE" id="PS50405"/>
    </source>
</evidence>
<dbReference type="FunFam" id="3.40.30.10:FF:000331">
    <property type="entry name" value="Glutathione S-transferase"/>
    <property type="match status" value="1"/>
</dbReference>
<dbReference type="InterPro" id="IPR036249">
    <property type="entry name" value="Thioredoxin-like_sf"/>
</dbReference>
<evidence type="ECO:0000313" key="4">
    <source>
        <dbReference type="EMBL" id="PQM28620.1"/>
    </source>
</evidence>
<protein>
    <submittedName>
        <fullName evidence="4">Glutathione S-transferase</fullName>
    </submittedName>
</protein>
<feature type="domain" description="GST C-terminal" evidence="3">
    <location>
        <begin position="144"/>
        <end position="271"/>
    </location>
</feature>
<feature type="compositionally biased region" description="Basic and acidic residues" evidence="1">
    <location>
        <begin position="36"/>
        <end position="52"/>
    </location>
</feature>
<dbReference type="AlphaFoldDB" id="A0A2S8B8F7"/>
<dbReference type="SUPFAM" id="SSF47616">
    <property type="entry name" value="GST C-terminal domain-like"/>
    <property type="match status" value="1"/>
</dbReference>
<dbReference type="Gene3D" id="3.40.30.10">
    <property type="entry name" value="Glutaredoxin"/>
    <property type="match status" value="1"/>
</dbReference>
<reference evidence="5" key="1">
    <citation type="submission" date="2017-11" db="EMBL/GenBank/DDBJ databases">
        <title>The complete genome sequence of Sphingopyxis pomeranensis sp. nov. strain WS5A3p.</title>
        <authorList>
            <person name="Kaminski M.A."/>
        </authorList>
    </citation>
    <scope>NUCLEOTIDE SEQUENCE [LARGE SCALE GENOMIC DNA]</scope>
    <source>
        <strain evidence="5">WS5A3p</strain>
    </source>
</reference>
<gene>
    <name evidence="4" type="ORF">CVO77_09275</name>
</gene>
<keyword evidence="5" id="KW-1185">Reference proteome</keyword>
<feature type="domain" description="GST N-terminal" evidence="2">
    <location>
        <begin position="61"/>
        <end position="141"/>
    </location>
</feature>
<dbReference type="Pfam" id="PF02798">
    <property type="entry name" value="GST_N"/>
    <property type="match status" value="1"/>
</dbReference>
<proteinExistence type="predicted"/>